<dbReference type="FunFam" id="1.10.240.10:FF:000001">
    <property type="entry name" value="Tyrosine--tRNA ligase"/>
    <property type="match status" value="1"/>
</dbReference>
<keyword evidence="12 16" id="KW-0030">Aminoacyl-tRNA synthetase</keyword>
<dbReference type="AlphaFoldDB" id="C1EBV6"/>
<evidence type="ECO:0000256" key="2">
    <source>
        <dbReference type="ARBA" id="ARBA00004173"/>
    </source>
</evidence>
<dbReference type="GO" id="GO:0004831">
    <property type="term" value="F:tyrosine-tRNA ligase activity"/>
    <property type="evidence" value="ECO:0007669"/>
    <property type="project" value="UniProtKB-EC"/>
</dbReference>
<comment type="similarity">
    <text evidence="3 16">Belongs to the class-I aminoacyl-tRNA synthetase family.</text>
</comment>
<comment type="subcellular location">
    <subcellularLocation>
        <location evidence="2">Mitochondrion</location>
    </subcellularLocation>
</comment>
<evidence type="ECO:0000313" key="19">
    <source>
        <dbReference type="Proteomes" id="UP000002009"/>
    </source>
</evidence>
<dbReference type="InParanoid" id="C1EBV6"/>
<dbReference type="SUPFAM" id="SSF52374">
    <property type="entry name" value="Nucleotidylyl transferase"/>
    <property type="match status" value="1"/>
</dbReference>
<proteinExistence type="inferred from homology"/>
<dbReference type="Gene3D" id="3.10.290.10">
    <property type="entry name" value="RNA-binding S4 domain"/>
    <property type="match status" value="1"/>
</dbReference>
<dbReference type="PANTHER" id="PTHR11766">
    <property type="entry name" value="TYROSYL-TRNA SYNTHETASE"/>
    <property type="match status" value="1"/>
</dbReference>
<organism evidence="18 19">
    <name type="scientific">Micromonas commoda (strain RCC299 / NOUM17 / CCMP2709)</name>
    <name type="common">Picoplanktonic green alga</name>
    <dbReference type="NCBI Taxonomy" id="296587"/>
    <lineage>
        <taxon>Eukaryota</taxon>
        <taxon>Viridiplantae</taxon>
        <taxon>Chlorophyta</taxon>
        <taxon>Mamiellophyceae</taxon>
        <taxon>Mamiellales</taxon>
        <taxon>Mamiellaceae</taxon>
        <taxon>Micromonas</taxon>
    </lineage>
</organism>
<dbReference type="InterPro" id="IPR002305">
    <property type="entry name" value="aa-tRNA-synth_Ic"/>
</dbReference>
<dbReference type="InterPro" id="IPR024107">
    <property type="entry name" value="Tyr-tRNA-ligase_bac_1"/>
</dbReference>
<keyword evidence="5 16" id="KW-0436">Ligase</keyword>
<sequence length="506" mass="54489">MSCQRVALRLRARAASAATPAGRHFVFTPQTSPLRAVAFLAHRRPAWQPASRAALQMRLHASSATATEPAAAPLSKADVVDVLKERGLLDACTNEDELRKACAEGSLSVYCGFDPTADSLHLGNLLGIVVLAWFQRCGHTPVALLGGATGRVGDPSGKSAERPVLDDDTINANTAGIKAILERVLANGAADADTDVPPAVVMNNLDWFGSMGFLEFLREVGKYARVGTMMAKDSVKTRLDSEQGMSFTEFSYQLLQGYDFCHLFKEHDVRVQVGGSDQWGNITAGTDLIRRLADKEGAWGVTFPLLLKADGRKFGKSEDGAVWLSPERLSPYKFYQYMLQSTDADVVRFMRMLTFVPLAEIEAIEASMSADGYVPNTAQKRLAEEVTRFVHGKEGLTQALKATEGLKPGADTVLDAATLEALAGDIPTAELARDEVVGKTVVDVMAATGLQKSKGEAKRMIKGGGARLNNVKVEDEEATIGEDDVIEGRVLLLAAGKKNKLLVRVV</sequence>
<evidence type="ECO:0000256" key="14">
    <source>
        <dbReference type="ARBA" id="ARBA00048248"/>
    </source>
</evidence>
<dbReference type="OrthoDB" id="337870at2759"/>
<dbReference type="Proteomes" id="UP000002009">
    <property type="component" value="Chromosome 9"/>
</dbReference>
<dbReference type="eggNOG" id="KOG2623">
    <property type="taxonomic scope" value="Eukaryota"/>
</dbReference>
<dbReference type="InterPro" id="IPR002307">
    <property type="entry name" value="Tyr-tRNA-ligase"/>
</dbReference>
<dbReference type="GO" id="GO:0048608">
    <property type="term" value="P:reproductive structure development"/>
    <property type="evidence" value="ECO:0007669"/>
    <property type="project" value="UniProtKB-ARBA"/>
</dbReference>
<dbReference type="GO" id="GO:0009791">
    <property type="term" value="P:post-embryonic development"/>
    <property type="evidence" value="ECO:0007669"/>
    <property type="project" value="UniProtKB-ARBA"/>
</dbReference>
<dbReference type="InterPro" id="IPR024088">
    <property type="entry name" value="Tyr-tRNA-ligase_bac-type"/>
</dbReference>
<keyword evidence="9 16" id="KW-0648">Protein biosynthesis</keyword>
<dbReference type="GeneID" id="8246089"/>
<feature type="domain" description="Tyrosine--tRNA ligase SYY-like C-terminal" evidence="17">
    <location>
        <begin position="420"/>
        <end position="502"/>
    </location>
</feature>
<accession>C1EBV6</accession>
<protein>
    <recommendedName>
        <fullName evidence="4 16">Tyrosine--tRNA ligase</fullName>
        <ecNumber evidence="4 16">6.1.1.1</ecNumber>
    </recommendedName>
    <alternativeName>
        <fullName evidence="13 16">Tyrosyl-tRNA synthetase</fullName>
    </alternativeName>
</protein>
<evidence type="ECO:0000256" key="8">
    <source>
        <dbReference type="ARBA" id="ARBA00022884"/>
    </source>
</evidence>
<keyword evidence="19" id="KW-1185">Reference proteome</keyword>
<evidence type="ECO:0000256" key="12">
    <source>
        <dbReference type="ARBA" id="ARBA00023146"/>
    </source>
</evidence>
<dbReference type="Gene3D" id="1.10.240.10">
    <property type="entry name" value="Tyrosyl-Transfer RNA Synthetase"/>
    <property type="match status" value="1"/>
</dbReference>
<dbReference type="Gene3D" id="3.40.50.620">
    <property type="entry name" value="HUPs"/>
    <property type="match status" value="1"/>
</dbReference>
<evidence type="ECO:0000256" key="15">
    <source>
        <dbReference type="PROSITE-ProRule" id="PRU00182"/>
    </source>
</evidence>
<dbReference type="RefSeq" id="XP_002504529.1">
    <property type="nucleotide sequence ID" value="XM_002504483.1"/>
</dbReference>
<dbReference type="HAMAP" id="MF_02006">
    <property type="entry name" value="Tyr_tRNA_synth_type1"/>
    <property type="match status" value="1"/>
</dbReference>
<dbReference type="PROSITE" id="PS00178">
    <property type="entry name" value="AA_TRNA_LIGASE_I"/>
    <property type="match status" value="1"/>
</dbReference>
<dbReference type="GO" id="GO:0005829">
    <property type="term" value="C:cytosol"/>
    <property type="evidence" value="ECO:0007669"/>
    <property type="project" value="TreeGrafter"/>
</dbReference>
<dbReference type="STRING" id="296587.C1EBV6"/>
<dbReference type="PRINTS" id="PR01040">
    <property type="entry name" value="TRNASYNTHTYR"/>
</dbReference>
<keyword evidence="6 16" id="KW-0547">Nucleotide-binding</keyword>
<reference evidence="18 19" key="1">
    <citation type="journal article" date="2009" name="Science">
        <title>Green evolution and dynamic adaptations revealed by genomes of the marine picoeukaryotes Micromonas.</title>
        <authorList>
            <person name="Worden A.Z."/>
            <person name="Lee J.H."/>
            <person name="Mock T."/>
            <person name="Rouze P."/>
            <person name="Simmons M.P."/>
            <person name="Aerts A.L."/>
            <person name="Allen A.E."/>
            <person name="Cuvelier M.L."/>
            <person name="Derelle E."/>
            <person name="Everett M.V."/>
            <person name="Foulon E."/>
            <person name="Grimwood J."/>
            <person name="Gundlach H."/>
            <person name="Henrissat B."/>
            <person name="Napoli C."/>
            <person name="McDonald S.M."/>
            <person name="Parker M.S."/>
            <person name="Rombauts S."/>
            <person name="Salamov A."/>
            <person name="Von Dassow P."/>
            <person name="Badger J.H."/>
            <person name="Coutinho P.M."/>
            <person name="Demir E."/>
            <person name="Dubchak I."/>
            <person name="Gentemann C."/>
            <person name="Eikrem W."/>
            <person name="Gready J.E."/>
            <person name="John U."/>
            <person name="Lanier W."/>
            <person name="Lindquist E.A."/>
            <person name="Lucas S."/>
            <person name="Mayer K.F."/>
            <person name="Moreau H."/>
            <person name="Not F."/>
            <person name="Otillar R."/>
            <person name="Panaud O."/>
            <person name="Pangilinan J."/>
            <person name="Paulsen I."/>
            <person name="Piegu B."/>
            <person name="Poliakov A."/>
            <person name="Robbens S."/>
            <person name="Schmutz J."/>
            <person name="Toulza E."/>
            <person name="Wyss T."/>
            <person name="Zelensky A."/>
            <person name="Zhou K."/>
            <person name="Armbrust E.V."/>
            <person name="Bhattacharya D."/>
            <person name="Goodenough U.W."/>
            <person name="Van de Peer Y."/>
            <person name="Grigoriev I.V."/>
        </authorList>
    </citation>
    <scope>NUCLEOTIDE SEQUENCE [LARGE SCALE GENOMIC DNA]</scope>
    <source>
        <strain evidence="19">RCC299 / NOUM17</strain>
    </source>
</reference>
<keyword evidence="10" id="KW-0809">Transit peptide</keyword>
<keyword evidence="8 15" id="KW-0694">RNA-binding</keyword>
<dbReference type="PROSITE" id="PS50889">
    <property type="entry name" value="S4"/>
    <property type="match status" value="1"/>
</dbReference>
<evidence type="ECO:0000256" key="16">
    <source>
        <dbReference type="RuleBase" id="RU361234"/>
    </source>
</evidence>
<dbReference type="EMBL" id="CP001329">
    <property type="protein sequence ID" value="ACO65787.1"/>
    <property type="molecule type" value="Genomic_DNA"/>
</dbReference>
<dbReference type="KEGG" id="mis:MICPUN_107403"/>
<evidence type="ECO:0000256" key="5">
    <source>
        <dbReference type="ARBA" id="ARBA00022598"/>
    </source>
</evidence>
<evidence type="ECO:0000256" key="11">
    <source>
        <dbReference type="ARBA" id="ARBA00023128"/>
    </source>
</evidence>
<dbReference type="InterPro" id="IPR014729">
    <property type="entry name" value="Rossmann-like_a/b/a_fold"/>
</dbReference>
<dbReference type="FunCoup" id="C1EBV6">
    <property type="interactions" value="1838"/>
</dbReference>
<evidence type="ECO:0000256" key="4">
    <source>
        <dbReference type="ARBA" id="ARBA00013160"/>
    </source>
</evidence>
<dbReference type="FunFam" id="3.40.50.620:FF:000158">
    <property type="entry name" value="Tyrosine--tRNA ligase"/>
    <property type="match status" value="1"/>
</dbReference>
<keyword evidence="11" id="KW-0496">Mitochondrion</keyword>
<evidence type="ECO:0000256" key="3">
    <source>
        <dbReference type="ARBA" id="ARBA00005594"/>
    </source>
</evidence>
<dbReference type="CDD" id="cd00165">
    <property type="entry name" value="S4"/>
    <property type="match status" value="1"/>
</dbReference>
<evidence type="ECO:0000313" key="18">
    <source>
        <dbReference type="EMBL" id="ACO65787.1"/>
    </source>
</evidence>
<dbReference type="Pfam" id="PF22421">
    <property type="entry name" value="SYY_C-terminal"/>
    <property type="match status" value="1"/>
</dbReference>
<dbReference type="GO" id="GO:0005739">
    <property type="term" value="C:mitochondrion"/>
    <property type="evidence" value="ECO:0007669"/>
    <property type="project" value="UniProtKB-SubCell"/>
</dbReference>
<dbReference type="InterPro" id="IPR001412">
    <property type="entry name" value="aa-tRNA-synth_I_CS"/>
</dbReference>
<evidence type="ECO:0000256" key="13">
    <source>
        <dbReference type="ARBA" id="ARBA00033323"/>
    </source>
</evidence>
<dbReference type="InterPro" id="IPR036986">
    <property type="entry name" value="S4_RNA-bd_sf"/>
</dbReference>
<dbReference type="NCBIfam" id="TIGR00234">
    <property type="entry name" value="tyrS"/>
    <property type="match status" value="1"/>
</dbReference>
<dbReference type="SUPFAM" id="SSF55174">
    <property type="entry name" value="Alpha-L RNA-binding motif"/>
    <property type="match status" value="1"/>
</dbReference>
<keyword evidence="7 16" id="KW-0067">ATP-binding</keyword>
<name>C1EBV6_MICCC</name>
<evidence type="ECO:0000256" key="6">
    <source>
        <dbReference type="ARBA" id="ARBA00022741"/>
    </source>
</evidence>
<dbReference type="PANTHER" id="PTHR11766:SF0">
    <property type="entry name" value="TYROSINE--TRNA LIGASE, MITOCHONDRIAL"/>
    <property type="match status" value="1"/>
</dbReference>
<comment type="function">
    <text evidence="1">Catalyzes the attachment of tyrosine to tRNA(Tyr) in a two-step reaction: tyrosine is first activated by ATP to form Tyr-AMP and then transferred to the acceptor end of tRNA(Tyr).</text>
</comment>
<dbReference type="InterPro" id="IPR054608">
    <property type="entry name" value="SYY-like_C"/>
</dbReference>
<comment type="catalytic activity">
    <reaction evidence="14 16">
        <text>tRNA(Tyr) + L-tyrosine + ATP = L-tyrosyl-tRNA(Tyr) + AMP + diphosphate + H(+)</text>
        <dbReference type="Rhea" id="RHEA:10220"/>
        <dbReference type="Rhea" id="RHEA-COMP:9706"/>
        <dbReference type="Rhea" id="RHEA-COMP:9707"/>
        <dbReference type="ChEBI" id="CHEBI:15378"/>
        <dbReference type="ChEBI" id="CHEBI:30616"/>
        <dbReference type="ChEBI" id="CHEBI:33019"/>
        <dbReference type="ChEBI" id="CHEBI:58315"/>
        <dbReference type="ChEBI" id="CHEBI:78442"/>
        <dbReference type="ChEBI" id="CHEBI:78536"/>
        <dbReference type="ChEBI" id="CHEBI:456215"/>
        <dbReference type="EC" id="6.1.1.1"/>
    </reaction>
</comment>
<dbReference type="EC" id="6.1.1.1" evidence="4 16"/>
<dbReference type="OMA" id="YMMAKDS"/>
<evidence type="ECO:0000256" key="7">
    <source>
        <dbReference type="ARBA" id="ARBA00022840"/>
    </source>
</evidence>
<evidence type="ECO:0000256" key="1">
    <source>
        <dbReference type="ARBA" id="ARBA00002025"/>
    </source>
</evidence>
<dbReference type="GO" id="GO:0009570">
    <property type="term" value="C:chloroplast stroma"/>
    <property type="evidence" value="ECO:0007669"/>
    <property type="project" value="TreeGrafter"/>
</dbReference>
<dbReference type="CDD" id="cd00805">
    <property type="entry name" value="TyrRS_core"/>
    <property type="match status" value="1"/>
</dbReference>
<evidence type="ECO:0000256" key="10">
    <source>
        <dbReference type="ARBA" id="ARBA00022946"/>
    </source>
</evidence>
<gene>
    <name evidence="18" type="primary">TYRS</name>
    <name evidence="18" type="ORF">MICPUN_107403</name>
</gene>
<dbReference type="FunFam" id="3.10.290.10:FF:000014">
    <property type="entry name" value="Tyrosine--tRNA ligase"/>
    <property type="match status" value="1"/>
</dbReference>
<dbReference type="GO" id="GO:0006437">
    <property type="term" value="P:tyrosyl-tRNA aminoacylation"/>
    <property type="evidence" value="ECO:0007669"/>
    <property type="project" value="InterPro"/>
</dbReference>
<dbReference type="GO" id="GO:0003723">
    <property type="term" value="F:RNA binding"/>
    <property type="evidence" value="ECO:0007669"/>
    <property type="project" value="UniProtKB-KW"/>
</dbReference>
<evidence type="ECO:0000256" key="9">
    <source>
        <dbReference type="ARBA" id="ARBA00022917"/>
    </source>
</evidence>
<dbReference type="Pfam" id="PF00579">
    <property type="entry name" value="tRNA-synt_1b"/>
    <property type="match status" value="1"/>
</dbReference>
<dbReference type="GO" id="GO:0005524">
    <property type="term" value="F:ATP binding"/>
    <property type="evidence" value="ECO:0007669"/>
    <property type="project" value="UniProtKB-KW"/>
</dbReference>
<evidence type="ECO:0000259" key="17">
    <source>
        <dbReference type="Pfam" id="PF22421"/>
    </source>
</evidence>